<evidence type="ECO:0000313" key="1">
    <source>
        <dbReference type="EMBL" id="KAJ8029943.1"/>
    </source>
</evidence>
<organism evidence="1 2">
    <name type="scientific">Holothuria leucospilota</name>
    <name type="common">Black long sea cucumber</name>
    <name type="synonym">Mertensiothuria leucospilota</name>
    <dbReference type="NCBI Taxonomy" id="206669"/>
    <lineage>
        <taxon>Eukaryota</taxon>
        <taxon>Metazoa</taxon>
        <taxon>Echinodermata</taxon>
        <taxon>Eleutherozoa</taxon>
        <taxon>Echinozoa</taxon>
        <taxon>Holothuroidea</taxon>
        <taxon>Aspidochirotacea</taxon>
        <taxon>Aspidochirotida</taxon>
        <taxon>Holothuriidae</taxon>
        <taxon>Holothuria</taxon>
    </lineage>
</organism>
<dbReference type="EMBL" id="JAIZAY010000014">
    <property type="protein sequence ID" value="KAJ8029943.1"/>
    <property type="molecule type" value="Genomic_DNA"/>
</dbReference>
<gene>
    <name evidence="1" type="ORF">HOLleu_29479</name>
</gene>
<dbReference type="Proteomes" id="UP001152320">
    <property type="component" value="Chromosome 14"/>
</dbReference>
<evidence type="ECO:0000313" key="2">
    <source>
        <dbReference type="Proteomes" id="UP001152320"/>
    </source>
</evidence>
<comment type="caution">
    <text evidence="1">The sequence shown here is derived from an EMBL/GenBank/DDBJ whole genome shotgun (WGS) entry which is preliminary data.</text>
</comment>
<sequence>MLMNVKPVVVGTYNGKVFVITDHRASIASPTVARKSSWGVRHYCLRLRGTDQVLRYVLFNSECRDGGIREMVTGGWVMTEGLYIPVNGTYNGGYRWVKG</sequence>
<accession>A0A9Q1BNC8</accession>
<protein>
    <submittedName>
        <fullName evidence="1">Uncharacterized protein</fullName>
    </submittedName>
</protein>
<proteinExistence type="predicted"/>
<dbReference type="AlphaFoldDB" id="A0A9Q1BNC8"/>
<name>A0A9Q1BNC8_HOLLE</name>
<reference evidence="1" key="1">
    <citation type="submission" date="2021-10" db="EMBL/GenBank/DDBJ databases">
        <title>Tropical sea cucumber genome reveals ecological adaptation and Cuvierian tubules defense mechanism.</title>
        <authorList>
            <person name="Chen T."/>
        </authorList>
    </citation>
    <scope>NUCLEOTIDE SEQUENCE</scope>
    <source>
        <strain evidence="1">Nanhai2018</strain>
        <tissue evidence="1">Muscle</tissue>
    </source>
</reference>
<keyword evidence="2" id="KW-1185">Reference proteome</keyword>